<proteinExistence type="predicted"/>
<evidence type="ECO:0000313" key="2">
    <source>
        <dbReference type="Proteomes" id="UP000688137"/>
    </source>
</evidence>
<name>A0A8S1NPC1_PARPR</name>
<organism evidence="1 2">
    <name type="scientific">Paramecium primaurelia</name>
    <dbReference type="NCBI Taxonomy" id="5886"/>
    <lineage>
        <taxon>Eukaryota</taxon>
        <taxon>Sar</taxon>
        <taxon>Alveolata</taxon>
        <taxon>Ciliophora</taxon>
        <taxon>Intramacronucleata</taxon>
        <taxon>Oligohymenophorea</taxon>
        <taxon>Peniculida</taxon>
        <taxon>Parameciidae</taxon>
        <taxon>Paramecium</taxon>
    </lineage>
</organism>
<gene>
    <name evidence="1" type="ORF">PPRIM_AZ9-3.1.T0980021</name>
</gene>
<protein>
    <submittedName>
        <fullName evidence="1">Uncharacterized protein</fullName>
    </submittedName>
</protein>
<sequence>MIQKMKKQSKKRLYGDLDLVQVNDKQIERSFIYEQHNNEIHDYKQSKI</sequence>
<keyword evidence="2" id="KW-1185">Reference proteome</keyword>
<evidence type="ECO:0000313" key="1">
    <source>
        <dbReference type="EMBL" id="CAD8095137.1"/>
    </source>
</evidence>
<reference evidence="1" key="1">
    <citation type="submission" date="2021-01" db="EMBL/GenBank/DDBJ databases">
        <authorList>
            <consortium name="Genoscope - CEA"/>
            <person name="William W."/>
        </authorList>
    </citation>
    <scope>NUCLEOTIDE SEQUENCE</scope>
</reference>
<accession>A0A8S1NPC1</accession>
<dbReference type="Proteomes" id="UP000688137">
    <property type="component" value="Unassembled WGS sequence"/>
</dbReference>
<dbReference type="AlphaFoldDB" id="A0A8S1NPC1"/>
<comment type="caution">
    <text evidence="1">The sequence shown here is derived from an EMBL/GenBank/DDBJ whole genome shotgun (WGS) entry which is preliminary data.</text>
</comment>
<dbReference type="EMBL" id="CAJJDM010000101">
    <property type="protein sequence ID" value="CAD8095137.1"/>
    <property type="molecule type" value="Genomic_DNA"/>
</dbReference>